<dbReference type="GO" id="GO:0003341">
    <property type="term" value="P:cilium movement"/>
    <property type="evidence" value="ECO:0007669"/>
    <property type="project" value="InterPro"/>
</dbReference>
<sequence>MARLTSQQREHAIGRLNSGQRSQVSANAFNWSLRTIERFRFRYNTTNSTDDRPRSDRPRVTTPRQDSFILQQHLHDRFITAAQMAEYEGGEEEVNVLQNSVWLKETCGEDQSWQTDGRVRVWRRRSERFTEHKMPASKVKNETANLIASNLGDQVDELRGKLHLIERDAKACYETSEATKAENEAMISKLRAENKYKRLAIAHSIQGDKHVIKSVFQERKEELLSLKRRSAQKAISEMDQKSCESNKVLNELKYQRSQKENKLEELQLKLSQILKVSTGDVDLDHERLFRRLQNDRDKSRIKYEAARNITRRYEEILQILTEECRMFPSKLDVMVQMVNDARREHADLKRMNKKAISSNEESRTDLMALEREMYQARRTRDQQLTETRRDVERRKEPVEMRNDKRVKVPNLTDNNDRVAKHQAMKAAKHEKILTLETAFEKIKQAINVSDIKDVIFRFSNQDDTRERLVQQKKDKMVQKSKLGEELEKQKKTFEELKFTSQRQAQKGRQLVDNMEDVALKEKEKREAAMSEMTKKEKLLIDLQNGISTLFEKLKDIKLKPPYHNYSTTDPVEDLTNCERKLESLTEKINFEKSVGVTLKNANNKRLQEFLELKLPSDNVRVRLDEEDVSDSDDFHFDHDQDNEGYVSREDCKRMGQEILGTKIKPKKRKAKKPKKS</sequence>
<dbReference type="KEGG" id="lgi:LOTGIDRAFT_236403"/>
<dbReference type="CTD" id="20250138"/>
<dbReference type="HOGENOM" id="CLU_406694_0_0_1"/>
<keyword evidence="4" id="KW-1185">Reference proteome</keyword>
<dbReference type="PANTHER" id="PTHR46518:SF1">
    <property type="entry name" value="OUTER DYNEIN ARM-DOCKING COMPLEX SUBUNIT 3"/>
    <property type="match status" value="1"/>
</dbReference>
<dbReference type="GO" id="GO:0036064">
    <property type="term" value="C:ciliary basal body"/>
    <property type="evidence" value="ECO:0007669"/>
    <property type="project" value="TreeGrafter"/>
</dbReference>
<dbReference type="PANTHER" id="PTHR46518">
    <property type="entry name" value="COILED-COIL DOMAIN-CONTAINING PROTEIN 151"/>
    <property type="match status" value="1"/>
</dbReference>
<feature type="coiled-coil region" evidence="1">
    <location>
        <begin position="249"/>
        <end position="276"/>
    </location>
</feature>
<dbReference type="AlphaFoldDB" id="V3ZSP7"/>
<dbReference type="GO" id="GO:0097542">
    <property type="term" value="C:ciliary tip"/>
    <property type="evidence" value="ECO:0007669"/>
    <property type="project" value="TreeGrafter"/>
</dbReference>
<proteinExistence type="predicted"/>
<dbReference type="OMA" id="RRGAHEW"/>
<dbReference type="EMBL" id="KB203567">
    <property type="protein sequence ID" value="ESO83906.1"/>
    <property type="molecule type" value="Genomic_DNA"/>
</dbReference>
<feature type="region of interest" description="Disordered" evidence="2">
    <location>
        <begin position="656"/>
        <end position="676"/>
    </location>
</feature>
<feature type="region of interest" description="Disordered" evidence="2">
    <location>
        <begin position="44"/>
        <end position="63"/>
    </location>
</feature>
<evidence type="ECO:0000313" key="3">
    <source>
        <dbReference type="EMBL" id="ESO83906.1"/>
    </source>
</evidence>
<dbReference type="InterPro" id="IPR033192">
    <property type="entry name" value="ODAD3"/>
</dbReference>
<feature type="compositionally biased region" description="Basic residues" evidence="2">
    <location>
        <begin position="663"/>
        <end position="676"/>
    </location>
</feature>
<dbReference type="OrthoDB" id="10255247at2759"/>
<keyword evidence="1" id="KW-0175">Coiled coil</keyword>
<dbReference type="GeneID" id="20250138"/>
<evidence type="ECO:0000256" key="2">
    <source>
        <dbReference type="SAM" id="MobiDB-lite"/>
    </source>
</evidence>
<protein>
    <submittedName>
        <fullName evidence="3">Uncharacterized protein</fullName>
    </submittedName>
</protein>
<feature type="region of interest" description="Disordered" evidence="2">
    <location>
        <begin position="377"/>
        <end position="396"/>
    </location>
</feature>
<evidence type="ECO:0000256" key="1">
    <source>
        <dbReference type="SAM" id="Coils"/>
    </source>
</evidence>
<dbReference type="Proteomes" id="UP000030746">
    <property type="component" value="Unassembled WGS sequence"/>
</dbReference>
<dbReference type="SUPFAM" id="SSF46689">
    <property type="entry name" value="Homeodomain-like"/>
    <property type="match status" value="1"/>
</dbReference>
<gene>
    <name evidence="3" type="ORF">LOTGIDRAFT_236403</name>
</gene>
<dbReference type="RefSeq" id="XP_009065479.1">
    <property type="nucleotide sequence ID" value="XM_009067231.1"/>
</dbReference>
<accession>V3ZSP7</accession>
<organism evidence="3 4">
    <name type="scientific">Lottia gigantea</name>
    <name type="common">Giant owl limpet</name>
    <dbReference type="NCBI Taxonomy" id="225164"/>
    <lineage>
        <taxon>Eukaryota</taxon>
        <taxon>Metazoa</taxon>
        <taxon>Spiralia</taxon>
        <taxon>Lophotrochozoa</taxon>
        <taxon>Mollusca</taxon>
        <taxon>Gastropoda</taxon>
        <taxon>Patellogastropoda</taxon>
        <taxon>Lottioidea</taxon>
        <taxon>Lottiidae</taxon>
        <taxon>Lottia</taxon>
    </lineage>
</organism>
<evidence type="ECO:0000313" key="4">
    <source>
        <dbReference type="Proteomes" id="UP000030746"/>
    </source>
</evidence>
<dbReference type="GO" id="GO:0036158">
    <property type="term" value="P:outer dynein arm assembly"/>
    <property type="evidence" value="ECO:0007669"/>
    <property type="project" value="InterPro"/>
</dbReference>
<feature type="compositionally biased region" description="Basic and acidic residues" evidence="2">
    <location>
        <begin position="49"/>
        <end position="59"/>
    </location>
</feature>
<dbReference type="STRING" id="225164.V3ZSP7"/>
<name>V3ZSP7_LOTGI</name>
<dbReference type="GO" id="GO:0035253">
    <property type="term" value="C:ciliary rootlet"/>
    <property type="evidence" value="ECO:0007669"/>
    <property type="project" value="TreeGrafter"/>
</dbReference>
<reference evidence="3 4" key="1">
    <citation type="journal article" date="2013" name="Nature">
        <title>Insights into bilaterian evolution from three spiralian genomes.</title>
        <authorList>
            <person name="Simakov O."/>
            <person name="Marletaz F."/>
            <person name="Cho S.J."/>
            <person name="Edsinger-Gonzales E."/>
            <person name="Havlak P."/>
            <person name="Hellsten U."/>
            <person name="Kuo D.H."/>
            <person name="Larsson T."/>
            <person name="Lv J."/>
            <person name="Arendt D."/>
            <person name="Savage R."/>
            <person name="Osoegawa K."/>
            <person name="de Jong P."/>
            <person name="Grimwood J."/>
            <person name="Chapman J.A."/>
            <person name="Shapiro H."/>
            <person name="Aerts A."/>
            <person name="Otillar R.P."/>
            <person name="Terry A.Y."/>
            <person name="Boore J.L."/>
            <person name="Grigoriev I.V."/>
            <person name="Lindberg D.R."/>
            <person name="Seaver E.C."/>
            <person name="Weisblat D.A."/>
            <person name="Putnam N.H."/>
            <person name="Rokhsar D.S."/>
        </authorList>
    </citation>
    <scope>NUCLEOTIDE SEQUENCE [LARGE SCALE GENOMIC DNA]</scope>
</reference>
<dbReference type="InterPro" id="IPR009057">
    <property type="entry name" value="Homeodomain-like_sf"/>
</dbReference>